<dbReference type="EMBL" id="BMDX01000021">
    <property type="protein sequence ID" value="GGA86985.1"/>
    <property type="molecule type" value="Genomic_DNA"/>
</dbReference>
<evidence type="ECO:0000256" key="1">
    <source>
        <dbReference type="ARBA" id="ARBA00002868"/>
    </source>
</evidence>
<evidence type="ECO:0000256" key="3">
    <source>
        <dbReference type="ARBA" id="ARBA00015716"/>
    </source>
</evidence>
<evidence type="ECO:0000313" key="7">
    <source>
        <dbReference type="Proteomes" id="UP000619743"/>
    </source>
</evidence>
<comment type="caution">
    <text evidence="6">The sequence shown here is derived from an EMBL/GenBank/DDBJ whole genome shotgun (WGS) entry which is preliminary data.</text>
</comment>
<dbReference type="InterPro" id="IPR039255">
    <property type="entry name" value="YceD_bac"/>
</dbReference>
<dbReference type="GO" id="GO:0005829">
    <property type="term" value="C:cytosol"/>
    <property type="evidence" value="ECO:0007669"/>
    <property type="project" value="TreeGrafter"/>
</dbReference>
<keyword evidence="4" id="KW-0690">Ribosome biogenesis</keyword>
<name>A0A8J2U8N5_9GAMM</name>
<proteinExistence type="inferred from homology"/>
<dbReference type="InterPro" id="IPR003772">
    <property type="entry name" value="YceD"/>
</dbReference>
<evidence type="ECO:0000313" key="6">
    <source>
        <dbReference type="EMBL" id="GGA86985.1"/>
    </source>
</evidence>
<organism evidence="6 7">
    <name type="scientific">Neiella marina</name>
    <dbReference type="NCBI Taxonomy" id="508461"/>
    <lineage>
        <taxon>Bacteria</taxon>
        <taxon>Pseudomonadati</taxon>
        <taxon>Pseudomonadota</taxon>
        <taxon>Gammaproteobacteria</taxon>
        <taxon>Alteromonadales</taxon>
        <taxon>Echinimonadaceae</taxon>
        <taxon>Neiella</taxon>
    </lineage>
</organism>
<evidence type="ECO:0000256" key="4">
    <source>
        <dbReference type="ARBA" id="ARBA00022517"/>
    </source>
</evidence>
<dbReference type="GO" id="GO:0042254">
    <property type="term" value="P:ribosome biogenesis"/>
    <property type="evidence" value="ECO:0007669"/>
    <property type="project" value="UniProtKB-KW"/>
</dbReference>
<evidence type="ECO:0000256" key="5">
    <source>
        <dbReference type="ARBA" id="ARBA00031841"/>
    </source>
</evidence>
<sequence length="174" mass="19418">MQKVNIPVSLDPVRSAQKQQSFDGLIPHSALSRLAEMALPEGRVEVTLACDRDEQNLAVLRAQIRTQLQLECQRCNHPFVEDIELDVTFSPVRDDEAAEQLPAGYEPVMLSDADDVNIHQLIEDEVLLAVPFAPMHDEASCEQSSHMSWGEIDEAAEEKPNPFAVLSKLKNSEE</sequence>
<dbReference type="AlphaFoldDB" id="A0A8J2U8N5"/>
<protein>
    <recommendedName>
        <fullName evidence="3">Large ribosomal RNA subunit accumulation protein YceD</fullName>
    </recommendedName>
    <alternativeName>
        <fullName evidence="5">23S rRNA accumulation protein YceD</fullName>
    </alternativeName>
</protein>
<dbReference type="Pfam" id="PF02620">
    <property type="entry name" value="YceD"/>
    <property type="match status" value="1"/>
</dbReference>
<reference evidence="7" key="1">
    <citation type="journal article" date="2019" name="Int. J. Syst. Evol. Microbiol.">
        <title>The Global Catalogue of Microorganisms (GCM) 10K type strain sequencing project: providing services to taxonomists for standard genome sequencing and annotation.</title>
        <authorList>
            <consortium name="The Broad Institute Genomics Platform"/>
            <consortium name="The Broad Institute Genome Sequencing Center for Infectious Disease"/>
            <person name="Wu L."/>
            <person name="Ma J."/>
        </authorList>
    </citation>
    <scope>NUCLEOTIDE SEQUENCE [LARGE SCALE GENOMIC DNA]</scope>
    <source>
        <strain evidence="7">CGMCC 1.10130</strain>
    </source>
</reference>
<comment type="similarity">
    <text evidence="2">Belongs to the DUF177 domain family.</text>
</comment>
<comment type="function">
    <text evidence="1">Plays a role in synthesis, processing and/or stability of 23S rRNA.</text>
</comment>
<keyword evidence="7" id="KW-1185">Reference proteome</keyword>
<dbReference type="Proteomes" id="UP000619743">
    <property type="component" value="Unassembled WGS sequence"/>
</dbReference>
<gene>
    <name evidence="6" type="ORF">GCM10011369_31300</name>
</gene>
<evidence type="ECO:0000256" key="2">
    <source>
        <dbReference type="ARBA" id="ARBA00010740"/>
    </source>
</evidence>
<dbReference type="PANTHER" id="PTHR38099">
    <property type="entry name" value="LARGE RIBOSOMAL RNA SUBUNIT ACCUMULATION PROTEIN YCED"/>
    <property type="match status" value="1"/>
</dbReference>
<dbReference type="PANTHER" id="PTHR38099:SF1">
    <property type="entry name" value="LARGE RIBOSOMAL RNA SUBUNIT ACCUMULATION PROTEIN YCED"/>
    <property type="match status" value="1"/>
</dbReference>
<accession>A0A8J2U8N5</accession>